<dbReference type="NCBIfam" id="NF041664">
    <property type="entry name" value="RNAP_arch_Epp"/>
    <property type="match status" value="1"/>
</dbReference>
<dbReference type="SMART" id="SM01389">
    <property type="entry name" value="Spt4"/>
    <property type="match status" value="1"/>
</dbReference>
<organism evidence="3">
    <name type="scientific">uncultured marine group II/III euryarchaeote KM3_187_D06</name>
    <dbReference type="NCBI Taxonomy" id="1457952"/>
    <lineage>
        <taxon>Archaea</taxon>
        <taxon>Methanobacteriati</taxon>
        <taxon>Methanobacteriota</taxon>
        <taxon>environmental samples</taxon>
    </lineage>
</organism>
<dbReference type="Gene3D" id="2.20.28.90">
    <property type="match status" value="1"/>
</dbReference>
<evidence type="ECO:0000313" key="3">
    <source>
        <dbReference type="EMBL" id="AIF05848.1"/>
    </source>
</evidence>
<dbReference type="InterPro" id="IPR007178">
    <property type="entry name" value="Spt4_arch"/>
</dbReference>
<dbReference type="Pfam" id="PF06093">
    <property type="entry name" value="Spt4"/>
    <property type="match status" value="1"/>
</dbReference>
<evidence type="ECO:0000256" key="1">
    <source>
        <dbReference type="ARBA" id="ARBA00023163"/>
    </source>
</evidence>
<reference evidence="3" key="1">
    <citation type="journal article" date="2014" name="Genome Biol. Evol.">
        <title>Pangenome evidence for extensive interdomain horizontal transfer affecting lineage core and shell genes in uncultured planktonic thaumarchaeota and euryarchaeota.</title>
        <authorList>
            <person name="Deschamps P."/>
            <person name="Zivanovic Y."/>
            <person name="Moreira D."/>
            <person name="Rodriguez-Valera F."/>
            <person name="Lopez-Garcia P."/>
        </authorList>
    </citation>
    <scope>NUCLEOTIDE SEQUENCE</scope>
</reference>
<dbReference type="EMBL" id="KF900751">
    <property type="protein sequence ID" value="AIF05848.1"/>
    <property type="molecule type" value="Genomic_DNA"/>
</dbReference>
<dbReference type="InterPro" id="IPR038589">
    <property type="entry name" value="Spt4_dom_sf"/>
</dbReference>
<dbReference type="GO" id="GO:0006355">
    <property type="term" value="P:regulation of DNA-templated transcription"/>
    <property type="evidence" value="ECO:0007669"/>
    <property type="project" value="InterPro"/>
</dbReference>
<keyword evidence="3" id="KW-0240">DNA-directed RNA polymerase</keyword>
<dbReference type="GO" id="GO:0000428">
    <property type="term" value="C:DNA-directed RNA polymerase complex"/>
    <property type="evidence" value="ECO:0007669"/>
    <property type="project" value="UniProtKB-KW"/>
</dbReference>
<dbReference type="AlphaFoldDB" id="A0A075GVK4"/>
<name>A0A075GVK4_9EURY</name>
<dbReference type="PANTHER" id="PTHR40704:SF1">
    <property type="entry name" value="TRANSCRIPTION ELONGATION FACTOR SPT4"/>
    <property type="match status" value="1"/>
</dbReference>
<accession>A0A075GVK4</accession>
<dbReference type="InterPro" id="IPR029040">
    <property type="entry name" value="RPABC4/Spt4"/>
</dbReference>
<proteinExistence type="predicted"/>
<protein>
    <submittedName>
        <fullName evidence="3">DNA-directed RNA polymerase, subunit E</fullName>
    </submittedName>
</protein>
<keyword evidence="1" id="KW-0804">Transcription</keyword>
<dbReference type="SUPFAM" id="SSF63393">
    <property type="entry name" value="RNA polymerase subunits"/>
    <property type="match status" value="1"/>
</dbReference>
<feature type="domain" description="Spt4/RpoE2 zinc finger" evidence="2">
    <location>
        <begin position="75"/>
        <end position="126"/>
    </location>
</feature>
<evidence type="ECO:0000259" key="2">
    <source>
        <dbReference type="SMART" id="SM01389"/>
    </source>
</evidence>
<dbReference type="InterPro" id="IPR022800">
    <property type="entry name" value="Spt4/RpoE2_Znf"/>
</dbReference>
<dbReference type="PANTHER" id="PTHR40704">
    <property type="entry name" value="TRANSCRIPTION ELONGATION FACTOR SPT4"/>
    <property type="match status" value="1"/>
</dbReference>
<sequence length="128" mass="14247">MNNVSKKVELACSECHRIIEVATGNLGWCLKSNNDVIAKTKKALVQLVFLNKNGLDPSDEEHKALAKELKDDMERVKPTNPECPFCPGAHLSSDWQGYVVVLNPERSEISSILNIERAGNYALKVNVR</sequence>